<reference evidence="10 11" key="1">
    <citation type="submission" date="2017-01" db="EMBL/GenBank/DDBJ databases">
        <authorList>
            <person name="Mah S.A."/>
            <person name="Swanson W.J."/>
            <person name="Moy G.W."/>
            <person name="Vacquier V.D."/>
        </authorList>
    </citation>
    <scope>NUCLEOTIDE SEQUENCE [LARGE SCALE GENOMIC DNA]</scope>
    <source>
        <strain evidence="10 11">ASpG1</strain>
    </source>
</reference>
<dbReference type="PANTHER" id="PTHR43390:SF1">
    <property type="entry name" value="CHLOROPLAST PROCESSING PEPTIDASE"/>
    <property type="match status" value="1"/>
</dbReference>
<proteinExistence type="inferred from homology"/>
<dbReference type="CDD" id="cd06530">
    <property type="entry name" value="S26_SPase_I"/>
    <property type="match status" value="2"/>
</dbReference>
<feature type="transmembrane region" description="Helical" evidence="8">
    <location>
        <begin position="42"/>
        <end position="61"/>
    </location>
</feature>
<evidence type="ECO:0000256" key="2">
    <source>
        <dbReference type="ARBA" id="ARBA00009370"/>
    </source>
</evidence>
<dbReference type="AlphaFoldDB" id="A0A1N6P9R0"/>
<evidence type="ECO:0000256" key="5">
    <source>
        <dbReference type="ARBA" id="ARBA00022801"/>
    </source>
</evidence>
<evidence type="ECO:0000256" key="1">
    <source>
        <dbReference type="ARBA" id="ARBA00000677"/>
    </source>
</evidence>
<keyword evidence="8" id="KW-1133">Transmembrane helix</keyword>
<organism evidence="10 11">
    <name type="scientific">Alkalispirochaeta americana</name>
    <dbReference type="NCBI Taxonomy" id="159291"/>
    <lineage>
        <taxon>Bacteria</taxon>
        <taxon>Pseudomonadati</taxon>
        <taxon>Spirochaetota</taxon>
        <taxon>Spirochaetia</taxon>
        <taxon>Spirochaetales</taxon>
        <taxon>Spirochaetaceae</taxon>
        <taxon>Alkalispirochaeta</taxon>
    </lineage>
</organism>
<dbReference type="GO" id="GO:0016020">
    <property type="term" value="C:membrane"/>
    <property type="evidence" value="ECO:0007669"/>
    <property type="project" value="InterPro"/>
</dbReference>
<protein>
    <recommendedName>
        <fullName evidence="4">Signal peptidase I</fullName>
        <ecNumber evidence="3">3.4.21.89</ecNumber>
    </recommendedName>
    <alternativeName>
        <fullName evidence="6">Leader peptidase I</fullName>
    </alternativeName>
</protein>
<dbReference type="PANTHER" id="PTHR43390">
    <property type="entry name" value="SIGNAL PEPTIDASE I"/>
    <property type="match status" value="1"/>
</dbReference>
<comment type="catalytic activity">
    <reaction evidence="1">
        <text>Cleavage of hydrophobic, N-terminal signal or leader sequences from secreted and periplasmic proteins.</text>
        <dbReference type="EC" id="3.4.21.89"/>
    </reaction>
</comment>
<dbReference type="GO" id="GO:0004252">
    <property type="term" value="F:serine-type endopeptidase activity"/>
    <property type="evidence" value="ECO:0007669"/>
    <property type="project" value="InterPro"/>
</dbReference>
<dbReference type="Proteomes" id="UP000186400">
    <property type="component" value="Unassembled WGS sequence"/>
</dbReference>
<sequence>MRAFSLRLVQFTEYLLTLRARRKAKSRLKQARKHPVRDWVEAFFQAALLVLVINQFFLQAYRIPSGSMIRTFIEGDRIFVNKMLYGPELLPGLQKLPGLVRPQRNDVLIFLNPSYISRGTLFTIAQRTIYMLTLSLVDIDRDAISDEARAQLLIKRAVGVGGDRFRNDLYGNLQVLPPGGDRWVPEEEFQELTGKHYTLQRLLDDSDYEILHEGARALAYRDLNISLSRKESEALARLQHRGIRDPFAFELVRQGTLFSAAPHNTRYRQRYQFIENGWYVPPERIFGLGDNRDNSRDGRYFGPVHEENVLGRSMVIYWPLDRMGRIH</sequence>
<evidence type="ECO:0000313" key="10">
    <source>
        <dbReference type="EMBL" id="SIQ01104.1"/>
    </source>
</evidence>
<comment type="similarity">
    <text evidence="2">Belongs to the peptidase S26 family.</text>
</comment>
<keyword evidence="8" id="KW-0812">Transmembrane</keyword>
<keyword evidence="11" id="KW-1185">Reference proteome</keyword>
<evidence type="ECO:0000256" key="3">
    <source>
        <dbReference type="ARBA" id="ARBA00013208"/>
    </source>
</evidence>
<dbReference type="GO" id="GO:0006465">
    <property type="term" value="P:signal peptide processing"/>
    <property type="evidence" value="ECO:0007669"/>
    <property type="project" value="InterPro"/>
</dbReference>
<dbReference type="InterPro" id="IPR000223">
    <property type="entry name" value="Pept_S26A_signal_pept_1"/>
</dbReference>
<dbReference type="GO" id="GO:0009003">
    <property type="term" value="F:signal peptidase activity"/>
    <property type="evidence" value="ECO:0007669"/>
    <property type="project" value="UniProtKB-EC"/>
</dbReference>
<dbReference type="Gene3D" id="2.10.109.10">
    <property type="entry name" value="Umud Fragment, subunit A"/>
    <property type="match status" value="1"/>
</dbReference>
<name>A0A1N6P9R0_9SPIO</name>
<feature type="active site" evidence="7">
    <location>
        <position position="155"/>
    </location>
</feature>
<gene>
    <name evidence="10" type="ORF">SAMN05920897_102200</name>
</gene>
<evidence type="ECO:0000256" key="4">
    <source>
        <dbReference type="ARBA" id="ARBA00019232"/>
    </source>
</evidence>
<dbReference type="InterPro" id="IPR019758">
    <property type="entry name" value="Pept_S26A_signal_pept_1_CS"/>
</dbReference>
<dbReference type="InterPro" id="IPR019533">
    <property type="entry name" value="Peptidase_S26"/>
</dbReference>
<dbReference type="RefSeq" id="WP_076487737.1">
    <property type="nucleotide sequence ID" value="NZ_FTMS01000002.1"/>
</dbReference>
<dbReference type="SUPFAM" id="SSF51306">
    <property type="entry name" value="LexA/Signal peptidase"/>
    <property type="match status" value="1"/>
</dbReference>
<dbReference type="EC" id="3.4.21.89" evidence="3"/>
<keyword evidence="5" id="KW-0378">Hydrolase</keyword>
<accession>A0A1N6P9R0</accession>
<dbReference type="EMBL" id="FTMS01000002">
    <property type="protein sequence ID" value="SIQ01104.1"/>
    <property type="molecule type" value="Genomic_DNA"/>
</dbReference>
<evidence type="ECO:0000259" key="9">
    <source>
        <dbReference type="Pfam" id="PF10502"/>
    </source>
</evidence>
<dbReference type="PRINTS" id="PR00727">
    <property type="entry name" value="LEADERPTASE"/>
</dbReference>
<evidence type="ECO:0000256" key="6">
    <source>
        <dbReference type="ARBA" id="ARBA00029906"/>
    </source>
</evidence>
<feature type="domain" description="Peptidase S26" evidence="9">
    <location>
        <begin position="37"/>
        <end position="318"/>
    </location>
</feature>
<dbReference type="OrthoDB" id="9802919at2"/>
<dbReference type="PROSITE" id="PS00761">
    <property type="entry name" value="SPASE_I_3"/>
    <property type="match status" value="1"/>
</dbReference>
<evidence type="ECO:0000313" key="11">
    <source>
        <dbReference type="Proteomes" id="UP000186400"/>
    </source>
</evidence>
<evidence type="ECO:0000256" key="7">
    <source>
        <dbReference type="PIRSR" id="PIRSR600223-1"/>
    </source>
</evidence>
<feature type="active site" evidence="7">
    <location>
        <position position="67"/>
    </location>
</feature>
<dbReference type="STRING" id="159291.SAMN05920897_102200"/>
<dbReference type="Pfam" id="PF10502">
    <property type="entry name" value="Peptidase_S26"/>
    <property type="match status" value="1"/>
</dbReference>
<evidence type="ECO:0000256" key="8">
    <source>
        <dbReference type="SAM" id="Phobius"/>
    </source>
</evidence>
<dbReference type="InterPro" id="IPR036286">
    <property type="entry name" value="LexA/Signal_pep-like_sf"/>
</dbReference>
<keyword evidence="8" id="KW-0472">Membrane</keyword>